<protein>
    <submittedName>
        <fullName evidence="5">Guanylate kinase</fullName>
        <ecNumber evidence="5">2.7.4.8</ecNumber>
    </submittedName>
</protein>
<gene>
    <name evidence="5" type="primary">gmk_2</name>
    <name evidence="5" type="ORF">L21SP4_00523</name>
</gene>
<reference evidence="6" key="1">
    <citation type="submission" date="2015-02" db="EMBL/GenBank/DDBJ databases">
        <title>Description and complete genome sequence of the first cultured representative of the subdivision 5 of the Verrucomicrobia phylum.</title>
        <authorList>
            <person name="Spring S."/>
            <person name="Bunk B."/>
            <person name="Sproer C."/>
            <person name="Klenk H.-P."/>
        </authorList>
    </citation>
    <scope>NUCLEOTIDE SEQUENCE [LARGE SCALE GENOMIC DNA]</scope>
    <source>
        <strain evidence="6">L21-Fru-AB</strain>
    </source>
</reference>
<reference evidence="5 6" key="2">
    <citation type="journal article" date="2016" name="ISME J.">
        <title>Characterization of the first cultured representative of Verrucomicrobia subdivision 5 indicates the proposal of a novel phylum.</title>
        <authorList>
            <person name="Spring S."/>
            <person name="Bunk B."/>
            <person name="Sproer C."/>
            <person name="Schumann P."/>
            <person name="Rohde M."/>
            <person name="Tindall B.J."/>
            <person name="Klenk H.P."/>
        </authorList>
    </citation>
    <scope>NUCLEOTIDE SEQUENCE [LARGE SCALE GENOMIC DNA]</scope>
    <source>
        <strain evidence="5 6">L21-Fru-AB</strain>
    </source>
</reference>
<dbReference type="InterPro" id="IPR008145">
    <property type="entry name" value="GK/Ca_channel_bsu"/>
</dbReference>
<dbReference type="KEGG" id="vbl:L21SP4_00523"/>
<evidence type="ECO:0000256" key="1">
    <source>
        <dbReference type="ARBA" id="ARBA00005790"/>
    </source>
</evidence>
<dbReference type="GO" id="GO:0004385">
    <property type="term" value="F:GMP kinase activity"/>
    <property type="evidence" value="ECO:0007669"/>
    <property type="project" value="UniProtKB-EC"/>
</dbReference>
<dbReference type="EC" id="2.7.4.8" evidence="5"/>
<organism evidence="5 6">
    <name type="scientific">Kiritimatiella glycovorans</name>
    <dbReference type="NCBI Taxonomy" id="1307763"/>
    <lineage>
        <taxon>Bacteria</taxon>
        <taxon>Pseudomonadati</taxon>
        <taxon>Kiritimatiellota</taxon>
        <taxon>Kiritimatiellia</taxon>
        <taxon>Kiritimatiellales</taxon>
        <taxon>Kiritimatiellaceae</taxon>
        <taxon>Kiritimatiella</taxon>
    </lineage>
</organism>
<dbReference type="InterPro" id="IPR008144">
    <property type="entry name" value="Guanylate_kin-like_dom"/>
</dbReference>
<keyword evidence="3 5" id="KW-0418">Kinase</keyword>
<dbReference type="PANTHER" id="PTHR23117:SF13">
    <property type="entry name" value="GUANYLATE KINASE"/>
    <property type="match status" value="1"/>
</dbReference>
<dbReference type="SUPFAM" id="SSF52540">
    <property type="entry name" value="P-loop containing nucleoside triphosphate hydrolases"/>
    <property type="match status" value="1"/>
</dbReference>
<dbReference type="AlphaFoldDB" id="A0A0G3EG36"/>
<dbReference type="PANTHER" id="PTHR23117">
    <property type="entry name" value="GUANYLATE KINASE-RELATED"/>
    <property type="match status" value="1"/>
</dbReference>
<dbReference type="InterPro" id="IPR027417">
    <property type="entry name" value="P-loop_NTPase"/>
</dbReference>
<dbReference type="Pfam" id="PF00625">
    <property type="entry name" value="Guanylate_kin"/>
    <property type="match status" value="1"/>
</dbReference>
<dbReference type="STRING" id="1307763.L21SP4_00523"/>
<comment type="similarity">
    <text evidence="1">Belongs to the guanylate kinase family.</text>
</comment>
<dbReference type="Gene3D" id="3.40.50.300">
    <property type="entry name" value="P-loop containing nucleotide triphosphate hydrolases"/>
    <property type="match status" value="1"/>
</dbReference>
<dbReference type="PATRIC" id="fig|1609981.3.peg.544"/>
<dbReference type="PROSITE" id="PS50052">
    <property type="entry name" value="GUANYLATE_KINASE_2"/>
    <property type="match status" value="1"/>
</dbReference>
<keyword evidence="6" id="KW-1185">Reference proteome</keyword>
<name>A0A0G3EG36_9BACT</name>
<evidence type="ECO:0000313" key="5">
    <source>
        <dbReference type="EMBL" id="AKJ63795.1"/>
    </source>
</evidence>
<evidence type="ECO:0000256" key="3">
    <source>
        <dbReference type="ARBA" id="ARBA00022777"/>
    </source>
</evidence>
<evidence type="ECO:0000259" key="4">
    <source>
        <dbReference type="PROSITE" id="PS50052"/>
    </source>
</evidence>
<dbReference type="SMART" id="SM00072">
    <property type="entry name" value="GuKc"/>
    <property type="match status" value="1"/>
</dbReference>
<evidence type="ECO:0000256" key="2">
    <source>
        <dbReference type="ARBA" id="ARBA00022679"/>
    </source>
</evidence>
<dbReference type="OrthoDB" id="9808150at2"/>
<dbReference type="Proteomes" id="UP000035268">
    <property type="component" value="Chromosome"/>
</dbReference>
<feature type="domain" description="Guanylate kinase-like" evidence="4">
    <location>
        <begin position="2"/>
        <end position="230"/>
    </location>
</feature>
<sequence length="246" mass="27928">MSRLAILSGPSCAGKSPLHRALARLRPDLEKRLKPLVLYNSRPPRPGEKDGVDYHFRSRPVIEALRGKEGYEVLEVRGDLQAIDLEELHRDLEHTDVLFEGNPAFGTLLLSLEALAKVPRTGIFLAPLSRDEIVELKDPDRPVDLPQLVTDIMRRKLLRRMRRQKGELSGPDLENIERRAGSAYEELKTAALFRHVIPNHDGEDSEHWDAFYYPLGDARKALNAVIDLLEGRTPEIAERWEDGLLP</sequence>
<dbReference type="EMBL" id="CP010904">
    <property type="protein sequence ID" value="AKJ63795.1"/>
    <property type="molecule type" value="Genomic_DNA"/>
</dbReference>
<dbReference type="RefSeq" id="WP_074041363.1">
    <property type="nucleotide sequence ID" value="NZ_CP010904.1"/>
</dbReference>
<accession>A0A0G3EG36</accession>
<keyword evidence="2 5" id="KW-0808">Transferase</keyword>
<evidence type="ECO:0000313" key="6">
    <source>
        <dbReference type="Proteomes" id="UP000035268"/>
    </source>
</evidence>
<proteinExistence type="inferred from homology"/>
<dbReference type="GO" id="GO:0005829">
    <property type="term" value="C:cytosol"/>
    <property type="evidence" value="ECO:0007669"/>
    <property type="project" value="TreeGrafter"/>
</dbReference>